<sequence>MTSSMSAVQLGFEPFASASPVELRAGWSDSDVKSVIAAAYRQVFGNDHIMKSERLISAESQLTRGIITVQGFVRALAQSELYRTKFFSSTPQVRFIELNYKHLLGRAPIDEAEISYHVNLYIEKGYEAEINSYFDSLEYQENFGEATVPYFRGFETLRGQKTVSFNRMFQLYRGYANSDRAQGKNKSTWLTSDLAHNSANAIRTPSFGKGLAGGTGGDRGQIYRVQFTQADRGRTTQIRRSVSECLVPYDQLTPTMQRLTQRGSRITQVSPA</sequence>
<evidence type="ECO:0000256" key="2">
    <source>
        <dbReference type="ARBA" id="ARBA00022531"/>
    </source>
</evidence>
<keyword evidence="2" id="KW-0602">Photosynthesis</keyword>
<feature type="domain" description="CpcD-like" evidence="8">
    <location>
        <begin position="220"/>
        <end position="272"/>
    </location>
</feature>
<keyword evidence="6" id="KW-0472">Membrane</keyword>
<comment type="subcellular location">
    <subcellularLocation>
        <location evidence="1">Cellular thylakoid membrane</location>
        <topology evidence="1">Peripheral membrane protein</topology>
        <orientation evidence="1">Cytoplasmic side</orientation>
    </subcellularLocation>
</comment>
<evidence type="ECO:0000256" key="3">
    <source>
        <dbReference type="ARBA" id="ARBA00022549"/>
    </source>
</evidence>
<dbReference type="InterPro" id="IPR008213">
    <property type="entry name" value="CpcD-like_dom"/>
</dbReference>
<dbReference type="GO" id="GO:0015979">
    <property type="term" value="P:photosynthesis"/>
    <property type="evidence" value="ECO:0007669"/>
    <property type="project" value="UniProtKB-KW"/>
</dbReference>
<dbReference type="PROSITE" id="PS51445">
    <property type="entry name" value="PBS_LINKER"/>
    <property type="match status" value="1"/>
</dbReference>
<proteinExistence type="inferred from homology"/>
<evidence type="ECO:0000256" key="5">
    <source>
        <dbReference type="ARBA" id="ARBA00023078"/>
    </source>
</evidence>
<protein>
    <submittedName>
        <fullName evidence="10">Phycobilisome linker polypeptide</fullName>
    </submittedName>
</protein>
<dbReference type="Proteomes" id="UP001333818">
    <property type="component" value="Unassembled WGS sequence"/>
</dbReference>
<accession>A0AAW9Q0P1</accession>
<evidence type="ECO:0000256" key="7">
    <source>
        <dbReference type="PROSITE-ProRule" id="PRU00775"/>
    </source>
</evidence>
<dbReference type="GO" id="GO:0030089">
    <property type="term" value="C:phycobilisome"/>
    <property type="evidence" value="ECO:0007669"/>
    <property type="project" value="UniProtKB-UniRule"/>
</dbReference>
<evidence type="ECO:0000313" key="11">
    <source>
        <dbReference type="Proteomes" id="UP001333818"/>
    </source>
</evidence>
<dbReference type="PANTHER" id="PTHR34011">
    <property type="entry name" value="PHYCOBILISOME 32.1 KDA LINKER POLYPEPTIDE, PHYCOCYANIN-ASSOCIATED, ROD 2-RELATED"/>
    <property type="match status" value="1"/>
</dbReference>
<keyword evidence="11" id="KW-1185">Reference proteome</keyword>
<keyword evidence="4 7" id="KW-0605">Phycobilisome</keyword>
<dbReference type="PROSITE" id="PS51441">
    <property type="entry name" value="CPCD_LIKE"/>
    <property type="match status" value="1"/>
</dbReference>
<dbReference type="PIRSF" id="PIRSF005898">
    <property type="entry name" value="Phycobilisome_CpeC/CpcI"/>
    <property type="match status" value="1"/>
</dbReference>
<dbReference type="AlphaFoldDB" id="A0AAW9Q0P1"/>
<feature type="domain" description="PBS-linker" evidence="9">
    <location>
        <begin position="1"/>
        <end position="180"/>
    </location>
</feature>
<evidence type="ECO:0000256" key="4">
    <source>
        <dbReference type="ARBA" id="ARBA00022738"/>
    </source>
</evidence>
<dbReference type="Pfam" id="PF01383">
    <property type="entry name" value="CpcD"/>
    <property type="match status" value="1"/>
</dbReference>
<organism evidence="10 11">
    <name type="scientific">Tumidithrix elongata BACA0141</name>
    <dbReference type="NCBI Taxonomy" id="2716417"/>
    <lineage>
        <taxon>Bacteria</taxon>
        <taxon>Bacillati</taxon>
        <taxon>Cyanobacteriota</taxon>
        <taxon>Cyanophyceae</taxon>
        <taxon>Pseudanabaenales</taxon>
        <taxon>Pseudanabaenaceae</taxon>
        <taxon>Tumidithrix</taxon>
        <taxon>Tumidithrix elongata</taxon>
    </lineage>
</organism>
<comment type="similarity">
    <text evidence="7">Belongs to the phycobilisome linker protein family.</text>
</comment>
<name>A0AAW9Q0P1_9CYAN</name>
<dbReference type="Gene3D" id="1.10.3130.20">
    <property type="entry name" value="Phycobilisome linker domain"/>
    <property type="match status" value="1"/>
</dbReference>
<dbReference type="InterPro" id="IPR001297">
    <property type="entry name" value="PBS_linker_dom"/>
</dbReference>
<reference evidence="10" key="1">
    <citation type="submission" date="2024-01" db="EMBL/GenBank/DDBJ databases">
        <title>Bank of Algae and Cyanobacteria of the Azores (BACA) strain genomes.</title>
        <authorList>
            <person name="Luz R."/>
            <person name="Cordeiro R."/>
            <person name="Fonseca A."/>
            <person name="Goncalves V."/>
        </authorList>
    </citation>
    <scope>NUCLEOTIDE SEQUENCE</scope>
    <source>
        <strain evidence="10">BACA0141</strain>
    </source>
</reference>
<evidence type="ECO:0000256" key="6">
    <source>
        <dbReference type="ARBA" id="ARBA00023136"/>
    </source>
</evidence>
<dbReference type="InterPro" id="IPR038255">
    <property type="entry name" value="PBS_linker_sf"/>
</dbReference>
<comment type="caution">
    <text evidence="10">The sequence shown here is derived from an EMBL/GenBank/DDBJ whole genome shotgun (WGS) entry which is preliminary data.</text>
</comment>
<evidence type="ECO:0000259" key="8">
    <source>
        <dbReference type="PROSITE" id="PS51441"/>
    </source>
</evidence>
<dbReference type="EMBL" id="JAZBJZ010000041">
    <property type="protein sequence ID" value="MEE3717419.1"/>
    <property type="molecule type" value="Genomic_DNA"/>
</dbReference>
<gene>
    <name evidence="10" type="ORF">V2H45_11715</name>
</gene>
<dbReference type="PANTHER" id="PTHR34011:SF6">
    <property type="entry name" value="PHYCOBILIPROTEIN APCE"/>
    <property type="match status" value="1"/>
</dbReference>
<keyword evidence="3" id="KW-0042">Antenna complex</keyword>
<evidence type="ECO:0000313" key="10">
    <source>
        <dbReference type="EMBL" id="MEE3717419.1"/>
    </source>
</evidence>
<evidence type="ECO:0000259" key="9">
    <source>
        <dbReference type="PROSITE" id="PS51445"/>
    </source>
</evidence>
<dbReference type="RefSeq" id="WP_330483847.1">
    <property type="nucleotide sequence ID" value="NZ_JAZBJZ010000041.1"/>
</dbReference>
<keyword evidence="5" id="KW-0793">Thylakoid</keyword>
<dbReference type="GO" id="GO:0031676">
    <property type="term" value="C:plasma membrane-derived thylakoid membrane"/>
    <property type="evidence" value="ECO:0007669"/>
    <property type="project" value="UniProtKB-SubCell"/>
</dbReference>
<dbReference type="Pfam" id="PF00427">
    <property type="entry name" value="PBS_linker_poly"/>
    <property type="match status" value="1"/>
</dbReference>
<evidence type="ECO:0000256" key="1">
    <source>
        <dbReference type="ARBA" id="ARBA00004445"/>
    </source>
</evidence>
<dbReference type="SMART" id="SM01094">
    <property type="entry name" value="CpcD"/>
    <property type="match status" value="1"/>
</dbReference>
<dbReference type="InterPro" id="IPR016470">
    <property type="entry name" value="Phycobilisome"/>
</dbReference>